<reference evidence="4" key="2">
    <citation type="submission" date="2012-11" db="EMBL/GenBank/DDBJ databases">
        <authorList>
            <person name="Kuo A."/>
            <person name="Curtis B.A."/>
            <person name="Tanifuji G."/>
            <person name="Burki F."/>
            <person name="Gruber A."/>
            <person name="Irimia M."/>
            <person name="Maruyama S."/>
            <person name="Arias M.C."/>
            <person name="Ball S.G."/>
            <person name="Gile G.H."/>
            <person name="Hirakawa Y."/>
            <person name="Hopkins J.F."/>
            <person name="Rensing S.A."/>
            <person name="Schmutz J."/>
            <person name="Symeonidi A."/>
            <person name="Elias M."/>
            <person name="Eveleigh R.J."/>
            <person name="Herman E.K."/>
            <person name="Klute M.J."/>
            <person name="Nakayama T."/>
            <person name="Obornik M."/>
            <person name="Reyes-Prieto A."/>
            <person name="Armbrust E.V."/>
            <person name="Aves S.J."/>
            <person name="Beiko R.G."/>
            <person name="Coutinho P."/>
            <person name="Dacks J.B."/>
            <person name="Durnford D.G."/>
            <person name="Fast N.M."/>
            <person name="Green B.R."/>
            <person name="Grisdale C."/>
            <person name="Hempe F."/>
            <person name="Henrissat B."/>
            <person name="Hoppner M.P."/>
            <person name="Ishida K.-I."/>
            <person name="Kim E."/>
            <person name="Koreny L."/>
            <person name="Kroth P.G."/>
            <person name="Liu Y."/>
            <person name="Malik S.-B."/>
            <person name="Maier U.G."/>
            <person name="McRose D."/>
            <person name="Mock T."/>
            <person name="Neilson J.A."/>
            <person name="Onodera N.T."/>
            <person name="Poole A.M."/>
            <person name="Pritham E.J."/>
            <person name="Richards T.A."/>
            <person name="Rocap G."/>
            <person name="Roy S.W."/>
            <person name="Sarai C."/>
            <person name="Schaack S."/>
            <person name="Shirato S."/>
            <person name="Slamovits C.H."/>
            <person name="Spencer D.F."/>
            <person name="Suzuki S."/>
            <person name="Worden A.Z."/>
            <person name="Zauner S."/>
            <person name="Barry K."/>
            <person name="Bell C."/>
            <person name="Bharti A.K."/>
            <person name="Crow J.A."/>
            <person name="Grimwood J."/>
            <person name="Kramer R."/>
            <person name="Lindquist E."/>
            <person name="Lucas S."/>
            <person name="Salamov A."/>
            <person name="McFadden G.I."/>
            <person name="Lane C.E."/>
            <person name="Keeling P.J."/>
            <person name="Gray M.W."/>
            <person name="Grigoriev I.V."/>
            <person name="Archibald J.M."/>
        </authorList>
    </citation>
    <scope>NUCLEOTIDE SEQUENCE</scope>
    <source>
        <strain evidence="4">CCMP2712</strain>
    </source>
</reference>
<protein>
    <submittedName>
        <fullName evidence="2 3">Uncharacterized protein</fullName>
    </submittedName>
</protein>
<dbReference type="RefSeq" id="XP_005818860.1">
    <property type="nucleotide sequence ID" value="XM_005818803.1"/>
</dbReference>
<dbReference type="EnsemblProtists" id="EKX31880">
    <property type="protein sequence ID" value="EKX31880"/>
    <property type="gene ID" value="GUITHDRAFT_149005"/>
</dbReference>
<proteinExistence type="predicted"/>
<evidence type="ECO:0000313" key="4">
    <source>
        <dbReference type="Proteomes" id="UP000011087"/>
    </source>
</evidence>
<evidence type="ECO:0000313" key="2">
    <source>
        <dbReference type="EMBL" id="EKX31880.1"/>
    </source>
</evidence>
<dbReference type="GeneID" id="17288605"/>
<keyword evidence="4" id="KW-1185">Reference proteome</keyword>
<dbReference type="AlphaFoldDB" id="L1I7Q1"/>
<sequence>MLPTPTAEVSAQPPPVSDFLPSPPSPPIHHLRDSPRKRLLSFSSVMQRLLSQKIITYISVDKNCMLGFSKIRVKQPAFHHAMIRMVKSDEIWFDANRKRKQPETKNNQGRISKKPRRETTKVKSETERNEKEDTNHAQIIYRFLNSLGIRPELNTRYVSTDQEQKADDFMWSMEWVFDPERWKERRSSNDSPLHKKYRGIQTDDGGQGAAEEEPAADGAAAKDENAKEQEAAFSCIDNGVDGAQSMLNAKCQTDELRKKESIDNVVRDCEIFREISYQEPRPVSLSRSSSFDRRDGSKRARCSSLEPRTPSPLPVHSPWTAESIFREASVFPTAWD</sequence>
<name>L1I7Q1_GUITC</name>
<dbReference type="EMBL" id="JH993228">
    <property type="protein sequence ID" value="EKX31880.1"/>
    <property type="molecule type" value="Genomic_DNA"/>
</dbReference>
<dbReference type="Proteomes" id="UP000011087">
    <property type="component" value="Unassembled WGS sequence"/>
</dbReference>
<feature type="compositionally biased region" description="Basic and acidic residues" evidence="1">
    <location>
        <begin position="117"/>
        <end position="133"/>
    </location>
</feature>
<organism evidence="2">
    <name type="scientific">Guillardia theta (strain CCMP2712)</name>
    <name type="common">Cryptophyte</name>
    <dbReference type="NCBI Taxonomy" id="905079"/>
    <lineage>
        <taxon>Eukaryota</taxon>
        <taxon>Cryptophyceae</taxon>
        <taxon>Pyrenomonadales</taxon>
        <taxon>Geminigeraceae</taxon>
        <taxon>Guillardia</taxon>
    </lineage>
</organism>
<accession>L1I7Q1</accession>
<dbReference type="KEGG" id="gtt:GUITHDRAFT_149005"/>
<evidence type="ECO:0000256" key="1">
    <source>
        <dbReference type="SAM" id="MobiDB-lite"/>
    </source>
</evidence>
<feature type="region of interest" description="Disordered" evidence="1">
    <location>
        <begin position="183"/>
        <end position="225"/>
    </location>
</feature>
<reference evidence="3" key="3">
    <citation type="submission" date="2015-06" db="UniProtKB">
        <authorList>
            <consortium name="EnsemblProtists"/>
        </authorList>
    </citation>
    <scope>IDENTIFICATION</scope>
</reference>
<feature type="region of interest" description="Disordered" evidence="1">
    <location>
        <begin position="97"/>
        <end position="133"/>
    </location>
</feature>
<feature type="region of interest" description="Disordered" evidence="1">
    <location>
        <begin position="283"/>
        <end position="317"/>
    </location>
</feature>
<evidence type="ECO:0000313" key="3">
    <source>
        <dbReference type="EnsemblProtists" id="EKX31880"/>
    </source>
</evidence>
<reference evidence="2 4" key="1">
    <citation type="journal article" date="2012" name="Nature">
        <title>Algal genomes reveal evolutionary mosaicism and the fate of nucleomorphs.</title>
        <authorList>
            <consortium name="DOE Joint Genome Institute"/>
            <person name="Curtis B.A."/>
            <person name="Tanifuji G."/>
            <person name="Burki F."/>
            <person name="Gruber A."/>
            <person name="Irimia M."/>
            <person name="Maruyama S."/>
            <person name="Arias M.C."/>
            <person name="Ball S.G."/>
            <person name="Gile G.H."/>
            <person name="Hirakawa Y."/>
            <person name="Hopkins J.F."/>
            <person name="Kuo A."/>
            <person name="Rensing S.A."/>
            <person name="Schmutz J."/>
            <person name="Symeonidi A."/>
            <person name="Elias M."/>
            <person name="Eveleigh R.J."/>
            <person name="Herman E.K."/>
            <person name="Klute M.J."/>
            <person name="Nakayama T."/>
            <person name="Obornik M."/>
            <person name="Reyes-Prieto A."/>
            <person name="Armbrust E.V."/>
            <person name="Aves S.J."/>
            <person name="Beiko R.G."/>
            <person name="Coutinho P."/>
            <person name="Dacks J.B."/>
            <person name="Durnford D.G."/>
            <person name="Fast N.M."/>
            <person name="Green B.R."/>
            <person name="Grisdale C.J."/>
            <person name="Hempel F."/>
            <person name="Henrissat B."/>
            <person name="Hoppner M.P."/>
            <person name="Ishida K."/>
            <person name="Kim E."/>
            <person name="Koreny L."/>
            <person name="Kroth P.G."/>
            <person name="Liu Y."/>
            <person name="Malik S.B."/>
            <person name="Maier U.G."/>
            <person name="McRose D."/>
            <person name="Mock T."/>
            <person name="Neilson J.A."/>
            <person name="Onodera N.T."/>
            <person name="Poole A.M."/>
            <person name="Pritham E.J."/>
            <person name="Richards T.A."/>
            <person name="Rocap G."/>
            <person name="Roy S.W."/>
            <person name="Sarai C."/>
            <person name="Schaack S."/>
            <person name="Shirato S."/>
            <person name="Slamovits C.H."/>
            <person name="Spencer D.F."/>
            <person name="Suzuki S."/>
            <person name="Worden A.Z."/>
            <person name="Zauner S."/>
            <person name="Barry K."/>
            <person name="Bell C."/>
            <person name="Bharti A.K."/>
            <person name="Crow J.A."/>
            <person name="Grimwood J."/>
            <person name="Kramer R."/>
            <person name="Lindquist E."/>
            <person name="Lucas S."/>
            <person name="Salamov A."/>
            <person name="McFadden G.I."/>
            <person name="Lane C.E."/>
            <person name="Keeling P.J."/>
            <person name="Gray M.W."/>
            <person name="Grigoriev I.V."/>
            <person name="Archibald J.M."/>
        </authorList>
    </citation>
    <scope>NUCLEOTIDE SEQUENCE</scope>
    <source>
        <strain evidence="2 4">CCMP2712</strain>
    </source>
</reference>
<dbReference type="PaxDb" id="55529-EKX31880"/>
<gene>
    <name evidence="2" type="ORF">GUITHDRAFT_149005</name>
</gene>
<dbReference type="HOGENOM" id="CLU_827546_0_0_1"/>
<feature type="compositionally biased region" description="Pro residues" evidence="1">
    <location>
        <begin position="12"/>
        <end position="27"/>
    </location>
</feature>
<feature type="region of interest" description="Disordered" evidence="1">
    <location>
        <begin position="1"/>
        <end position="33"/>
    </location>
</feature>